<reference evidence="17" key="2">
    <citation type="submission" date="2025-08" db="UniProtKB">
        <authorList>
            <consortium name="RefSeq"/>
        </authorList>
    </citation>
    <scope>IDENTIFICATION</scope>
    <source>
        <tissue evidence="17">Etiolated seedlings</tissue>
    </source>
</reference>
<evidence type="ECO:0000256" key="13">
    <source>
        <dbReference type="SAM" id="Phobius"/>
    </source>
</evidence>
<evidence type="ECO:0000256" key="11">
    <source>
        <dbReference type="ARBA" id="ARBA00023180"/>
    </source>
</evidence>
<keyword evidence="9 13" id="KW-1133">Transmembrane helix</keyword>
<dbReference type="FunFam" id="3.30.200.20:FF:000178">
    <property type="entry name" value="serine/threonine-protein kinase PBS1-like"/>
    <property type="match status" value="1"/>
</dbReference>
<dbReference type="FunFam" id="1.10.510.10:FF:000590">
    <property type="entry name" value="PR5-like receptor kinase"/>
    <property type="match status" value="1"/>
</dbReference>
<dbReference type="InterPro" id="IPR017441">
    <property type="entry name" value="Protein_kinase_ATP_BS"/>
</dbReference>
<keyword evidence="3" id="KW-0808">Transferase</keyword>
<dbReference type="eggNOG" id="KOG1187">
    <property type="taxonomic scope" value="Eukaryota"/>
</dbReference>
<dbReference type="InterPro" id="IPR000719">
    <property type="entry name" value="Prot_kinase_dom"/>
</dbReference>
<evidence type="ECO:0000256" key="1">
    <source>
        <dbReference type="ARBA" id="ARBA00004479"/>
    </source>
</evidence>
<keyword evidence="7" id="KW-0418">Kinase</keyword>
<accession>A0A1S2Y4H9</accession>
<keyword evidence="5 14" id="KW-0732">Signal</keyword>
<feature type="chain" id="PRO_5010298943" evidence="14">
    <location>
        <begin position="25"/>
        <end position="605"/>
    </location>
</feature>
<dbReference type="InterPro" id="IPR011009">
    <property type="entry name" value="Kinase-like_dom_sf"/>
</dbReference>
<evidence type="ECO:0000256" key="5">
    <source>
        <dbReference type="ARBA" id="ARBA00022729"/>
    </source>
</evidence>
<dbReference type="RefSeq" id="XP_004498414.1">
    <property type="nucleotide sequence ID" value="XM_004498357.3"/>
</dbReference>
<dbReference type="GO" id="GO:0004674">
    <property type="term" value="F:protein serine/threonine kinase activity"/>
    <property type="evidence" value="ECO:0007669"/>
    <property type="project" value="UniProtKB-KW"/>
</dbReference>
<keyword evidence="6 12" id="KW-0547">Nucleotide-binding</keyword>
<keyword evidence="16" id="KW-1185">Reference proteome</keyword>
<dbReference type="PaxDb" id="3827-XP_004498414.1"/>
<dbReference type="SUPFAM" id="SSF56112">
    <property type="entry name" value="Protein kinase-like (PK-like)"/>
    <property type="match status" value="1"/>
</dbReference>
<feature type="transmembrane region" description="Helical" evidence="13">
    <location>
        <begin position="228"/>
        <end position="250"/>
    </location>
</feature>
<keyword evidence="2" id="KW-0723">Serine/threonine-protein kinase</keyword>
<dbReference type="PROSITE" id="PS00107">
    <property type="entry name" value="PROTEIN_KINASE_ATP"/>
    <property type="match status" value="1"/>
</dbReference>
<dbReference type="GO" id="GO:0005524">
    <property type="term" value="F:ATP binding"/>
    <property type="evidence" value="ECO:0007669"/>
    <property type="project" value="UniProtKB-UniRule"/>
</dbReference>
<keyword evidence="11" id="KW-0325">Glycoprotein</keyword>
<comment type="subcellular location">
    <subcellularLocation>
        <location evidence="1">Membrane</location>
        <topology evidence="1">Single-pass type I membrane protein</topology>
    </subcellularLocation>
</comment>
<evidence type="ECO:0000256" key="9">
    <source>
        <dbReference type="ARBA" id="ARBA00022989"/>
    </source>
</evidence>
<dbReference type="InterPro" id="IPR025287">
    <property type="entry name" value="WAK_GUB"/>
</dbReference>
<feature type="domain" description="Protein kinase" evidence="15">
    <location>
        <begin position="291"/>
        <end position="571"/>
    </location>
</feature>
<dbReference type="GO" id="GO:0030247">
    <property type="term" value="F:polysaccharide binding"/>
    <property type="evidence" value="ECO:0007669"/>
    <property type="project" value="InterPro"/>
</dbReference>
<dbReference type="GeneID" id="101509405"/>
<organism evidence="16 17">
    <name type="scientific">Cicer arietinum</name>
    <name type="common">Chickpea</name>
    <name type="synonym">Garbanzo</name>
    <dbReference type="NCBI Taxonomy" id="3827"/>
    <lineage>
        <taxon>Eukaryota</taxon>
        <taxon>Viridiplantae</taxon>
        <taxon>Streptophyta</taxon>
        <taxon>Embryophyta</taxon>
        <taxon>Tracheophyta</taxon>
        <taxon>Spermatophyta</taxon>
        <taxon>Magnoliopsida</taxon>
        <taxon>eudicotyledons</taxon>
        <taxon>Gunneridae</taxon>
        <taxon>Pentapetalae</taxon>
        <taxon>rosids</taxon>
        <taxon>fabids</taxon>
        <taxon>Fabales</taxon>
        <taxon>Fabaceae</taxon>
        <taxon>Papilionoideae</taxon>
        <taxon>50 kb inversion clade</taxon>
        <taxon>NPAAA clade</taxon>
        <taxon>Hologalegina</taxon>
        <taxon>IRL clade</taxon>
        <taxon>Cicereae</taxon>
        <taxon>Cicer</taxon>
    </lineage>
</organism>
<dbReference type="GO" id="GO:0016020">
    <property type="term" value="C:membrane"/>
    <property type="evidence" value="ECO:0007669"/>
    <property type="project" value="UniProtKB-SubCell"/>
</dbReference>
<dbReference type="KEGG" id="cam:101509405"/>
<dbReference type="Gene3D" id="1.10.510.10">
    <property type="entry name" value="Transferase(Phosphotransferase) domain 1"/>
    <property type="match status" value="1"/>
</dbReference>
<evidence type="ECO:0000256" key="12">
    <source>
        <dbReference type="PROSITE-ProRule" id="PRU10141"/>
    </source>
</evidence>
<name>A0A1S2Y4H9_CICAR</name>
<evidence type="ECO:0000256" key="8">
    <source>
        <dbReference type="ARBA" id="ARBA00022840"/>
    </source>
</evidence>
<evidence type="ECO:0000256" key="7">
    <source>
        <dbReference type="ARBA" id="ARBA00022777"/>
    </source>
</evidence>
<feature type="signal peptide" evidence="14">
    <location>
        <begin position="1"/>
        <end position="24"/>
    </location>
</feature>
<evidence type="ECO:0000256" key="4">
    <source>
        <dbReference type="ARBA" id="ARBA00022692"/>
    </source>
</evidence>
<dbReference type="AlphaFoldDB" id="A0A1S2Y4H9"/>
<evidence type="ECO:0000256" key="3">
    <source>
        <dbReference type="ARBA" id="ARBA00022679"/>
    </source>
</evidence>
<dbReference type="InterPro" id="IPR045874">
    <property type="entry name" value="LRK10/LRL21-25-like"/>
</dbReference>
<evidence type="ECO:0000256" key="10">
    <source>
        <dbReference type="ARBA" id="ARBA00023136"/>
    </source>
</evidence>
<feature type="binding site" evidence="12">
    <location>
        <position position="319"/>
    </location>
    <ligand>
        <name>ATP</name>
        <dbReference type="ChEBI" id="CHEBI:30616"/>
    </ligand>
</feature>
<evidence type="ECO:0000259" key="15">
    <source>
        <dbReference type="PROSITE" id="PS50011"/>
    </source>
</evidence>
<dbReference type="Pfam" id="PF13947">
    <property type="entry name" value="GUB_WAK_bind"/>
    <property type="match status" value="1"/>
</dbReference>
<protein>
    <submittedName>
        <fullName evidence="17">Rust resistance kinase Lr10-like</fullName>
    </submittedName>
</protein>
<dbReference type="STRING" id="3827.A0A1S2Y4H9"/>
<gene>
    <name evidence="17" type="primary">LOC101509405</name>
</gene>
<reference evidence="16" key="1">
    <citation type="journal article" date="2013" name="Nat. Biotechnol.">
        <title>Draft genome sequence of chickpea (Cicer arietinum) provides a resource for trait improvement.</title>
        <authorList>
            <person name="Varshney R.K."/>
            <person name="Song C."/>
            <person name="Saxena R.K."/>
            <person name="Azam S."/>
            <person name="Yu S."/>
            <person name="Sharpe A.G."/>
            <person name="Cannon S."/>
            <person name="Baek J."/>
            <person name="Rosen B.D."/>
            <person name="Tar'an B."/>
            <person name="Millan T."/>
            <person name="Zhang X."/>
            <person name="Ramsay L.D."/>
            <person name="Iwata A."/>
            <person name="Wang Y."/>
            <person name="Nelson W."/>
            <person name="Farmer A.D."/>
            <person name="Gaur P.M."/>
            <person name="Soderlund C."/>
            <person name="Penmetsa R.V."/>
            <person name="Xu C."/>
            <person name="Bharti A.K."/>
            <person name="He W."/>
            <person name="Winter P."/>
            <person name="Zhao S."/>
            <person name="Hane J.K."/>
            <person name="Carrasquilla-Garcia N."/>
            <person name="Condie J.A."/>
            <person name="Upadhyaya H.D."/>
            <person name="Luo M.C."/>
            <person name="Thudi M."/>
            <person name="Gowda C.L."/>
            <person name="Singh N.P."/>
            <person name="Lichtenzveig J."/>
            <person name="Gali K.K."/>
            <person name="Rubio J."/>
            <person name="Nadarajan N."/>
            <person name="Dolezel J."/>
            <person name="Bansal K.C."/>
            <person name="Xu X."/>
            <person name="Edwards D."/>
            <person name="Zhang G."/>
            <person name="Kahl G."/>
            <person name="Gil J."/>
            <person name="Singh K.B."/>
            <person name="Datta S.K."/>
            <person name="Jackson S.A."/>
            <person name="Wang J."/>
            <person name="Cook D.R."/>
        </authorList>
    </citation>
    <scope>NUCLEOTIDE SEQUENCE [LARGE SCALE GENOMIC DNA]</scope>
    <source>
        <strain evidence="16">cv. CDC Frontier</strain>
    </source>
</reference>
<keyword evidence="10 13" id="KW-0472">Membrane</keyword>
<sequence>MSNFHNFPLLLTLFFLLLPNPTISKNGCTDKCGSVHIQFPFNLKNNNTNQTNAHGFDLSCTNEHETVLEFPTIPLKLFIKRIDYISQRFQIYDPKNCLSSQLLKLKNLSVSPFRFHFHEYNIQRNVSFFRCDSNNGCSILQRDFGGDFIDPELVSCRKVSDVMSVGWVVEEWDEDDLTESLIMEWSKPNCSFCEVQGQKCKWKDGGGSRGGEVECFVCPSSGIARSTVLLITAGVIVGSILLLLLVNGLLRLYRYFKMKGDDLDRIEKFLEDYRAMKPTRFTYADIKRITNGFKESLGEGAHGTVFKGMLSQEILVAVKVLNETQGDGKDFINEVGTMGKIHHVNVVRLLGFCADGFHRALVYDFFPNGSLQNFLAPLENKDVFLGWEKLQQIALGVARGIEYLHIGCDHRILHFDINPHNVLIDDNLSPKITDFGLAKLCPKNQSTVSMTTARGTLGYIAPEVFSRNFGNVSYKSDIYSYGMLLLEMVGGRKNTNMSSEETFQVLYPEWIHNLIEDKDVHVNINVEDEGDIRIAKKLALVGLWCIQWNPVDRPSMKTVVQMLEGEGEKLMAPPTPFDSIGSTRSNAIIPTRHLNFELEVIHEVE</sequence>
<dbReference type="Pfam" id="PF00069">
    <property type="entry name" value="Pkinase"/>
    <property type="match status" value="1"/>
</dbReference>
<evidence type="ECO:0000313" key="17">
    <source>
        <dbReference type="RefSeq" id="XP_004498414.1"/>
    </source>
</evidence>
<dbReference type="PROSITE" id="PS50011">
    <property type="entry name" value="PROTEIN_KINASE_DOM"/>
    <property type="match status" value="1"/>
</dbReference>
<evidence type="ECO:0000313" key="16">
    <source>
        <dbReference type="Proteomes" id="UP000087171"/>
    </source>
</evidence>
<dbReference type="Proteomes" id="UP000087171">
    <property type="component" value="Chromosome Ca4"/>
</dbReference>
<dbReference type="Gene3D" id="3.30.200.20">
    <property type="entry name" value="Phosphorylase Kinase, domain 1"/>
    <property type="match status" value="1"/>
</dbReference>
<keyword evidence="8 12" id="KW-0067">ATP-binding</keyword>
<evidence type="ECO:0000256" key="14">
    <source>
        <dbReference type="SAM" id="SignalP"/>
    </source>
</evidence>
<evidence type="ECO:0000256" key="2">
    <source>
        <dbReference type="ARBA" id="ARBA00022527"/>
    </source>
</evidence>
<evidence type="ECO:0000256" key="6">
    <source>
        <dbReference type="ARBA" id="ARBA00022741"/>
    </source>
</evidence>
<dbReference type="PANTHER" id="PTHR27009">
    <property type="entry name" value="RUST RESISTANCE KINASE LR10-RELATED"/>
    <property type="match status" value="1"/>
</dbReference>
<dbReference type="OrthoDB" id="547665at2759"/>
<keyword evidence="4 13" id="KW-0812">Transmembrane</keyword>
<proteinExistence type="predicted"/>